<dbReference type="PANTHER" id="PTHR13812">
    <property type="entry name" value="KETIMINE REDUCTASE MU-CRYSTALLIN"/>
    <property type="match status" value="1"/>
</dbReference>
<comment type="caution">
    <text evidence="1">The sequence shown here is derived from an EMBL/GenBank/DDBJ whole genome shotgun (WGS) entry which is preliminary data.</text>
</comment>
<name>A0ABV8TU66_9ACTN</name>
<dbReference type="InterPro" id="IPR003462">
    <property type="entry name" value="ODC_Mu_crystall"/>
</dbReference>
<dbReference type="SUPFAM" id="SSF51735">
    <property type="entry name" value="NAD(P)-binding Rossmann-fold domains"/>
    <property type="match status" value="1"/>
</dbReference>
<reference evidence="2" key="1">
    <citation type="journal article" date="2019" name="Int. J. Syst. Evol. Microbiol.">
        <title>The Global Catalogue of Microorganisms (GCM) 10K type strain sequencing project: providing services to taxonomists for standard genome sequencing and annotation.</title>
        <authorList>
            <consortium name="The Broad Institute Genomics Platform"/>
            <consortium name="The Broad Institute Genome Sequencing Center for Infectious Disease"/>
            <person name="Wu L."/>
            <person name="Ma J."/>
        </authorList>
    </citation>
    <scope>NUCLEOTIDE SEQUENCE [LARGE SCALE GENOMIC DNA]</scope>
    <source>
        <strain evidence="2">IBRC-M 10908</strain>
    </source>
</reference>
<dbReference type="Gene3D" id="3.40.50.720">
    <property type="entry name" value="NAD(P)-binding Rossmann-like Domain"/>
    <property type="match status" value="1"/>
</dbReference>
<keyword evidence="2" id="KW-1185">Reference proteome</keyword>
<organism evidence="1 2">
    <name type="scientific">Salininema proteolyticum</name>
    <dbReference type="NCBI Taxonomy" id="1607685"/>
    <lineage>
        <taxon>Bacteria</taxon>
        <taxon>Bacillati</taxon>
        <taxon>Actinomycetota</taxon>
        <taxon>Actinomycetes</taxon>
        <taxon>Glycomycetales</taxon>
        <taxon>Glycomycetaceae</taxon>
        <taxon>Salininema</taxon>
    </lineage>
</organism>
<dbReference type="Pfam" id="PF02423">
    <property type="entry name" value="OCD_Mu_crystall"/>
    <property type="match status" value="1"/>
</dbReference>
<dbReference type="InterPro" id="IPR023866">
    <property type="entry name" value="SbnB"/>
</dbReference>
<protein>
    <submittedName>
        <fullName evidence="1">2,3-diaminopropionate biosynthesis protein SbnB</fullName>
    </submittedName>
</protein>
<dbReference type="Proteomes" id="UP001595823">
    <property type="component" value="Unassembled WGS sequence"/>
</dbReference>
<sequence length="327" mass="35103">MSEFHIVPATACRTALEDNPAHLRTIIENTYRAHDAGHTVNPDSHFLRFPDKPDDRVIALPAYLAGHTHRIGIKWISSFPANLDHGLPRASAVLILNDHETGRPLACLESAHISAHRTAASAALAAQTLGGNRARSVAVIGAGVIAATVLDHLAATDIEVTELACHDLDEARAGRLLQDKHRDHAWPVRTVGLTQALDADLVIFATTAASAYVPEDHRFHPGQLVLNISLRDLAPDTILEAANILDDIDHCLKANTTPHRAEQATGNRDFIDGTLGGVLTGRDRPRPDRPVVFSPFGLGVLDIAVGDYVLDRSLNDGTAVAVPGFFA</sequence>
<dbReference type="InterPro" id="IPR036291">
    <property type="entry name" value="NAD(P)-bd_dom_sf"/>
</dbReference>
<dbReference type="Gene3D" id="3.30.1780.10">
    <property type="entry name" value="ornithine cyclodeaminase, domain 1"/>
    <property type="match status" value="1"/>
</dbReference>
<proteinExistence type="predicted"/>
<dbReference type="EMBL" id="JBHSDK010000003">
    <property type="protein sequence ID" value="MFC4334321.1"/>
    <property type="molecule type" value="Genomic_DNA"/>
</dbReference>
<dbReference type="PIRSF" id="PIRSF001439">
    <property type="entry name" value="CryM"/>
    <property type="match status" value="1"/>
</dbReference>
<accession>A0ABV8TU66</accession>
<dbReference type="NCBIfam" id="TIGR03944">
    <property type="entry name" value="dehyd_SbnB_fam"/>
    <property type="match status" value="1"/>
</dbReference>
<dbReference type="PANTHER" id="PTHR13812:SF19">
    <property type="entry name" value="KETIMINE REDUCTASE MU-CRYSTALLIN"/>
    <property type="match status" value="1"/>
</dbReference>
<gene>
    <name evidence="1" type="primary">sbnB</name>
    <name evidence="1" type="ORF">ACFPET_03815</name>
</gene>
<dbReference type="InterPro" id="IPR023401">
    <property type="entry name" value="ODC_N"/>
</dbReference>
<evidence type="ECO:0000313" key="1">
    <source>
        <dbReference type="EMBL" id="MFC4334321.1"/>
    </source>
</evidence>
<dbReference type="RefSeq" id="WP_380618053.1">
    <property type="nucleotide sequence ID" value="NZ_JBHSDK010000003.1"/>
</dbReference>
<evidence type="ECO:0000313" key="2">
    <source>
        <dbReference type="Proteomes" id="UP001595823"/>
    </source>
</evidence>